<dbReference type="PANTHER" id="PTHR12176">
    <property type="entry name" value="SAM-DEPENDENT METHYLTRANSFERASE SUPERFAMILY PROTEIN"/>
    <property type="match status" value="1"/>
</dbReference>
<dbReference type="PANTHER" id="PTHR12176:SF83">
    <property type="entry name" value="CITRATE SYNTHASE-LYSINE N-METHYLTRANSFERASE CSKMT, MITOCHONDRIAL"/>
    <property type="match status" value="1"/>
</dbReference>
<evidence type="ECO:0000256" key="9">
    <source>
        <dbReference type="ARBA" id="ARBA00052621"/>
    </source>
</evidence>
<evidence type="ECO:0000259" key="15">
    <source>
        <dbReference type="Pfam" id="PF08241"/>
    </source>
</evidence>
<dbReference type="InterPro" id="IPR029063">
    <property type="entry name" value="SAM-dependent_MTases_sf"/>
</dbReference>
<dbReference type="RefSeq" id="XP_018113156.1">
    <property type="nucleotide sequence ID" value="XM_018257667.2"/>
</dbReference>
<evidence type="ECO:0000256" key="8">
    <source>
        <dbReference type="ARBA" id="ARBA00051191"/>
    </source>
</evidence>
<keyword evidence="14" id="KW-0812">Transmembrane</keyword>
<dbReference type="InterPro" id="IPR013216">
    <property type="entry name" value="Methyltransf_11"/>
</dbReference>
<evidence type="ECO:0000256" key="12">
    <source>
        <dbReference type="ARBA" id="ARBA00068729"/>
    </source>
</evidence>
<proteinExistence type="inferred from homology"/>
<keyword evidence="14" id="KW-0472">Membrane</keyword>
<dbReference type="InterPro" id="IPR051419">
    <property type="entry name" value="Lys/N-term_MeTrsfase_sf"/>
</dbReference>
<comment type="catalytic activity">
    <reaction evidence="9">
        <text>N(6),N(6)-dimethyl-L-lysyl-[citrate synthase] + S-adenosyl-L-methionine = N(6),N(6),N(6)-trimethyl-L-lysyl-[citrate synthase] + S-adenosyl-L-homocysteine + H(+)</text>
        <dbReference type="Rhea" id="RHEA:55552"/>
        <dbReference type="Rhea" id="RHEA-COMP:14214"/>
        <dbReference type="Rhea" id="RHEA-COMP:14215"/>
        <dbReference type="ChEBI" id="CHEBI:15378"/>
        <dbReference type="ChEBI" id="CHEBI:57856"/>
        <dbReference type="ChEBI" id="CHEBI:59789"/>
        <dbReference type="ChEBI" id="CHEBI:61961"/>
        <dbReference type="ChEBI" id="CHEBI:61976"/>
    </reaction>
</comment>
<keyword evidence="16" id="KW-1185">Reference proteome</keyword>
<feature type="domain" description="Methyltransferase type 11" evidence="15">
    <location>
        <begin position="142"/>
        <end position="252"/>
    </location>
</feature>
<keyword evidence="7" id="KW-0496">Mitochondrion</keyword>
<dbReference type="Xenbase" id="XB-GENE-17344655">
    <property type="gene designation" value="cskmt.L"/>
</dbReference>
<dbReference type="GO" id="GO:0008757">
    <property type="term" value="F:S-adenosylmethionine-dependent methyltransferase activity"/>
    <property type="evidence" value="ECO:0007669"/>
    <property type="project" value="InterPro"/>
</dbReference>
<dbReference type="FunFam" id="3.40.50.150:FF:000200">
    <property type="entry name" value="Citrate synthase lysine methyltransferase"/>
    <property type="match status" value="1"/>
</dbReference>
<evidence type="ECO:0000256" key="11">
    <source>
        <dbReference type="ARBA" id="ARBA00058794"/>
    </source>
</evidence>
<dbReference type="OrthoDB" id="5982876at2759"/>
<evidence type="ECO:0000313" key="18">
    <source>
        <dbReference type="Xenbase" id="XB-GENE-17344655"/>
    </source>
</evidence>
<keyword evidence="4" id="KW-0808">Transferase</keyword>
<evidence type="ECO:0000256" key="3">
    <source>
        <dbReference type="ARBA" id="ARBA00022603"/>
    </source>
</evidence>
<evidence type="ECO:0000256" key="13">
    <source>
        <dbReference type="ARBA" id="ARBA00083084"/>
    </source>
</evidence>
<evidence type="ECO:0000256" key="4">
    <source>
        <dbReference type="ARBA" id="ARBA00022679"/>
    </source>
</evidence>
<dbReference type="Proteomes" id="UP000186698">
    <property type="component" value="Chromosome 4L"/>
</dbReference>
<dbReference type="AlphaFoldDB" id="A0A8J0V4T3"/>
<comment type="similarity">
    <text evidence="2">Belongs to the methyltransferase superfamily.</text>
</comment>
<evidence type="ECO:0000256" key="2">
    <source>
        <dbReference type="ARBA" id="ARBA00008361"/>
    </source>
</evidence>
<evidence type="ECO:0000256" key="1">
    <source>
        <dbReference type="ARBA" id="ARBA00004173"/>
    </source>
</evidence>
<gene>
    <name evidence="17 18" type="primary">cskmt.L</name>
</gene>
<feature type="transmembrane region" description="Helical" evidence="14">
    <location>
        <begin position="28"/>
        <end position="56"/>
    </location>
</feature>
<organism evidence="16 17">
    <name type="scientific">Xenopus laevis</name>
    <name type="common">African clawed frog</name>
    <dbReference type="NCBI Taxonomy" id="8355"/>
    <lineage>
        <taxon>Eukaryota</taxon>
        <taxon>Metazoa</taxon>
        <taxon>Chordata</taxon>
        <taxon>Craniata</taxon>
        <taxon>Vertebrata</taxon>
        <taxon>Euteleostomi</taxon>
        <taxon>Amphibia</taxon>
        <taxon>Batrachia</taxon>
        <taxon>Anura</taxon>
        <taxon>Pipoidea</taxon>
        <taxon>Pipidae</taxon>
        <taxon>Xenopodinae</taxon>
        <taxon>Xenopus</taxon>
        <taxon>Xenopus</taxon>
    </lineage>
</organism>
<sequence>MQPPSHAKECRKLTSGFNQKQSSRHITFLFLLCPICSRLTGATFLVCHLTPVMLGFRRFFITSMRQYSSRKQGTDTGSWGESLRDNMGAAVTWDSIYNCYSSNKSLHFDWFFGYNHMRSFLHSLICELAPQKYTGPPLHLIDLGCGTSDVGLGIYRDSPVPVLMSCVDRSAPAIVAMNNILTKGPPIIPRHPDSCLQFIEGDATDLHGFPSASVSLVLDKGTSDSLLRSSRMEAHRMVKEALRILHPKGKLVQLTDEDPDARLHFLEEAGVGPEVTFQILGDRDDISYYAYIVTPSPCSE</sequence>
<dbReference type="GO" id="GO:0005739">
    <property type="term" value="C:mitochondrion"/>
    <property type="evidence" value="ECO:0007669"/>
    <property type="project" value="UniProtKB-SubCell"/>
</dbReference>
<reference evidence="17" key="1">
    <citation type="submission" date="2025-08" db="UniProtKB">
        <authorList>
            <consortium name="RefSeq"/>
        </authorList>
    </citation>
    <scope>IDENTIFICATION</scope>
    <source>
        <strain evidence="17">J_2021</strain>
        <tissue evidence="17">Erythrocytes</tissue>
    </source>
</reference>
<evidence type="ECO:0000256" key="10">
    <source>
        <dbReference type="ARBA" id="ARBA00052681"/>
    </source>
</evidence>
<evidence type="ECO:0000256" key="14">
    <source>
        <dbReference type="SAM" id="Phobius"/>
    </source>
</evidence>
<dbReference type="Pfam" id="PF08241">
    <property type="entry name" value="Methyltransf_11"/>
    <property type="match status" value="1"/>
</dbReference>
<comment type="subcellular location">
    <subcellularLocation>
        <location evidence="1">Mitochondrion</location>
    </subcellularLocation>
</comment>
<comment type="function">
    <text evidence="11">Protein-lysine methyltransferase that selectively trimethylates citrate synthase (CS) in mitochondria. Seems to conduct trimethylation in a highly distributive manner rather than in a processive manner, and thus introduces a single methyl group per binding event.</text>
</comment>
<dbReference type="GeneID" id="108713926"/>
<accession>A0A8J0V4T3</accession>
<evidence type="ECO:0000256" key="7">
    <source>
        <dbReference type="ARBA" id="ARBA00023128"/>
    </source>
</evidence>
<name>A0A8J0V4T3_XENLA</name>
<dbReference type="CTD" id="108713926"/>
<dbReference type="SUPFAM" id="SSF53335">
    <property type="entry name" value="S-adenosyl-L-methionine-dependent methyltransferases"/>
    <property type="match status" value="1"/>
</dbReference>
<keyword evidence="6" id="KW-0809">Transit peptide</keyword>
<keyword evidence="5" id="KW-0949">S-adenosyl-L-methionine</keyword>
<keyword evidence="3" id="KW-0489">Methyltransferase</keyword>
<evidence type="ECO:0000313" key="16">
    <source>
        <dbReference type="Proteomes" id="UP000186698"/>
    </source>
</evidence>
<evidence type="ECO:0000256" key="6">
    <source>
        <dbReference type="ARBA" id="ARBA00022946"/>
    </source>
</evidence>
<evidence type="ECO:0000313" key="17">
    <source>
        <dbReference type="RefSeq" id="XP_018113156.1"/>
    </source>
</evidence>
<dbReference type="AGR" id="Xenbase:XB-GENE-17344655"/>
<dbReference type="CDD" id="cd02440">
    <property type="entry name" value="AdoMet_MTases"/>
    <property type="match status" value="1"/>
</dbReference>
<dbReference type="Gene3D" id="3.40.50.150">
    <property type="entry name" value="Vaccinia Virus protein VP39"/>
    <property type="match status" value="1"/>
</dbReference>
<keyword evidence="14" id="KW-1133">Transmembrane helix</keyword>
<comment type="catalytic activity">
    <reaction evidence="10">
        <text>N(6)-methyl-L-lysyl-[citrate synthase] + S-adenosyl-L-methionine = N(6),N(6)-dimethyl-L-lysyl-[citrate synthase] + S-adenosyl-L-homocysteine + H(+)</text>
        <dbReference type="Rhea" id="RHEA:55548"/>
        <dbReference type="Rhea" id="RHEA-COMP:14213"/>
        <dbReference type="Rhea" id="RHEA-COMP:14214"/>
        <dbReference type="ChEBI" id="CHEBI:15378"/>
        <dbReference type="ChEBI" id="CHEBI:57856"/>
        <dbReference type="ChEBI" id="CHEBI:59789"/>
        <dbReference type="ChEBI" id="CHEBI:61929"/>
        <dbReference type="ChEBI" id="CHEBI:61976"/>
    </reaction>
</comment>
<comment type="catalytic activity">
    <reaction evidence="8">
        <text>L-lysyl-[citrate synthase] + S-adenosyl-L-methionine = N(6)-methyl-L-lysyl-[citrate synthase] + S-adenosyl-L-homocysteine + H(+)</text>
        <dbReference type="Rhea" id="RHEA:55544"/>
        <dbReference type="Rhea" id="RHEA-COMP:14212"/>
        <dbReference type="Rhea" id="RHEA-COMP:14213"/>
        <dbReference type="ChEBI" id="CHEBI:15378"/>
        <dbReference type="ChEBI" id="CHEBI:29969"/>
        <dbReference type="ChEBI" id="CHEBI:57856"/>
        <dbReference type="ChEBI" id="CHEBI:59789"/>
        <dbReference type="ChEBI" id="CHEBI:61929"/>
    </reaction>
</comment>
<dbReference type="GO" id="GO:0032259">
    <property type="term" value="P:methylation"/>
    <property type="evidence" value="ECO:0007669"/>
    <property type="project" value="UniProtKB-KW"/>
</dbReference>
<evidence type="ECO:0000256" key="5">
    <source>
        <dbReference type="ARBA" id="ARBA00022691"/>
    </source>
</evidence>
<protein>
    <recommendedName>
        <fullName evidence="12">Citrate synthase-lysine N-methyltransferase CSKMT, mitochondrial</fullName>
    </recommendedName>
    <alternativeName>
        <fullName evidence="13">Methyltransferase-like protein 12, mitochondrial</fullName>
    </alternativeName>
</protein>